<name>A0ABZ2GTL4_9BURK</name>
<dbReference type="InterPro" id="IPR025562">
    <property type="entry name" value="Tae4"/>
</dbReference>
<protein>
    <submittedName>
        <fullName evidence="1">Type VI secretion system amidase effector protein Tae4</fullName>
    </submittedName>
</protein>
<dbReference type="RefSeq" id="WP_338682164.1">
    <property type="nucleotide sequence ID" value="NZ_CP142523.1"/>
</dbReference>
<dbReference type="Gene3D" id="3.90.1720.70">
    <property type="match status" value="1"/>
</dbReference>
<evidence type="ECO:0000313" key="2">
    <source>
        <dbReference type="Proteomes" id="UP001373909"/>
    </source>
</evidence>
<dbReference type="Proteomes" id="UP001373909">
    <property type="component" value="Chromosome"/>
</dbReference>
<gene>
    <name evidence="1" type="ORF">OPV09_13830</name>
</gene>
<reference evidence="1 2" key="1">
    <citation type="submission" date="2024-01" db="EMBL/GenBank/DDBJ databases">
        <title>Draft genome sequences of nine bacterial species from freshwater ponds near Washington, DC.</title>
        <authorList>
            <person name="Pavloudi C."/>
            <person name="Oliver L."/>
            <person name="Slattery K."/>
            <person name="Lissner G."/>
            <person name="Saw J.H."/>
        </authorList>
    </citation>
    <scope>NUCLEOTIDE SEQUENCE [LARGE SCALE GENOMIC DNA]</scope>
    <source>
        <strain evidence="2">TB1-E2</strain>
    </source>
</reference>
<accession>A0ABZ2GTL4</accession>
<evidence type="ECO:0000313" key="1">
    <source>
        <dbReference type="EMBL" id="WWO49118.1"/>
    </source>
</evidence>
<dbReference type="Pfam" id="PF14113">
    <property type="entry name" value="Tae4"/>
    <property type="match status" value="1"/>
</dbReference>
<keyword evidence="2" id="KW-1185">Reference proteome</keyword>
<organism evidence="1 2">
    <name type="scientific">Janthinobacterium aestuarii</name>
    <dbReference type="NCBI Taxonomy" id="2985511"/>
    <lineage>
        <taxon>Bacteria</taxon>
        <taxon>Pseudomonadati</taxon>
        <taxon>Pseudomonadota</taxon>
        <taxon>Betaproteobacteria</taxon>
        <taxon>Burkholderiales</taxon>
        <taxon>Oxalobacteraceae</taxon>
        <taxon>Janthinobacterium</taxon>
    </lineage>
</organism>
<dbReference type="EMBL" id="CP142523">
    <property type="protein sequence ID" value="WWO49118.1"/>
    <property type="molecule type" value="Genomic_DNA"/>
</dbReference>
<proteinExistence type="predicted"/>
<sequence length="190" mass="20979">MTKAVKQQASVKTNAIKDSVCKINASIIKFSALWSAYEKGSPCNAKDAKGDILFANQCAIRVSHALKKVGVTFKSYPSKRKCWVHPAEDHCLAAAELATWLEKQPFLGCGKVEDITGKDWRDKVVDRTGIICFEDYYTPSGGSGGDHIDLWNGSRMTDLTSGLRTSFGIVIPTIWSDLREAGKIRFFSIK</sequence>